<sequence>MVHTSLRHPQANLVERVNRNYKIALRSFQSDTPRHWDDVLYVIMHQLRCFLGWRLMHLLKNMWSLHGICLENVNSKILEEIWADVTRNLFAHHQKMEHKSNLAYKDVTLKPGDLILVEAHHLSSKIDYFSAKLSVKWHGPFQIVRFLSPMTVLIEDLHSPNKYEKVHISQCKRYHGRRDVTAIPGHRTKIKPTVQYEFEKMLAVWNGLPSLRRGSTPHVRWAGRLVCKYGRRGAAAPHESMTAFPSVIRNLDHVTPASKSRTTRGFVTTNLDHATTAILDDITTAILDYITLSCVIPGSDVARISRRMDDLGGSARCFLAVASLGASRAATNLPGQGPAVKLAPDLYRVAASKSHRHPPHDDNATRQFTALRLVTMTCMMRVKVSPYCSHGYPPHKRIQLDGALKETTLRNSCAVINPSNKIISCEWSREIWAALDIEVFRADEGEVTAAPECDNGENGRTLRKTRLPAACDDPEATPPHFLIPRGHEDVALTSSARWGKQASNATLLCRRTRALKLRRVMIACHNSGMRKVGDLVGRSSYTKDDADRSRCYRAQPFSAFITVGHVTLCRIGVGQCWAHAQKTNKRSTSCRSCVQDLARTVTG</sequence>
<reference evidence="1 2" key="1">
    <citation type="submission" date="2023-02" db="EMBL/GenBank/DDBJ databases">
        <title>LHISI_Scaffold_Assembly.</title>
        <authorList>
            <person name="Stuart O.P."/>
            <person name="Cleave R."/>
            <person name="Magrath M.J.L."/>
            <person name="Mikheyev A.S."/>
        </authorList>
    </citation>
    <scope>NUCLEOTIDE SEQUENCE [LARGE SCALE GENOMIC DNA]</scope>
    <source>
        <strain evidence="1">Daus_M_001</strain>
        <tissue evidence="1">Leg muscle</tissue>
    </source>
</reference>
<comment type="caution">
    <text evidence="1">The sequence shown here is derived from an EMBL/GenBank/DDBJ whole genome shotgun (WGS) entry which is preliminary data.</text>
</comment>
<protein>
    <recommendedName>
        <fullName evidence="3">Integrase catalytic domain-containing protein</fullName>
    </recommendedName>
</protein>
<proteinExistence type="predicted"/>
<evidence type="ECO:0000313" key="1">
    <source>
        <dbReference type="EMBL" id="KAJ8895122.1"/>
    </source>
</evidence>
<name>A0ABQ9IEN0_9NEOP</name>
<dbReference type="EMBL" id="JARBHB010000001">
    <property type="protein sequence ID" value="KAJ8895122.1"/>
    <property type="molecule type" value="Genomic_DNA"/>
</dbReference>
<keyword evidence="2" id="KW-1185">Reference proteome</keyword>
<dbReference type="Proteomes" id="UP001159363">
    <property type="component" value="Chromosome 1"/>
</dbReference>
<evidence type="ECO:0000313" key="2">
    <source>
        <dbReference type="Proteomes" id="UP001159363"/>
    </source>
</evidence>
<evidence type="ECO:0008006" key="3">
    <source>
        <dbReference type="Google" id="ProtNLM"/>
    </source>
</evidence>
<organism evidence="1 2">
    <name type="scientific">Dryococelus australis</name>
    <dbReference type="NCBI Taxonomy" id="614101"/>
    <lineage>
        <taxon>Eukaryota</taxon>
        <taxon>Metazoa</taxon>
        <taxon>Ecdysozoa</taxon>
        <taxon>Arthropoda</taxon>
        <taxon>Hexapoda</taxon>
        <taxon>Insecta</taxon>
        <taxon>Pterygota</taxon>
        <taxon>Neoptera</taxon>
        <taxon>Polyneoptera</taxon>
        <taxon>Phasmatodea</taxon>
        <taxon>Verophasmatodea</taxon>
        <taxon>Anareolatae</taxon>
        <taxon>Phasmatidae</taxon>
        <taxon>Eurycanthinae</taxon>
        <taxon>Dryococelus</taxon>
    </lineage>
</organism>
<accession>A0ABQ9IEN0</accession>
<gene>
    <name evidence="1" type="ORF">PR048_000447</name>
</gene>